<sequence>MSYVFSRGLLLSAVLMFGFILGIVYSNHFPTELGELLQSETVDETIAAPDVSTEETSSPHKGFIVKDKDDLKIEIEDGDQLVIYHHDEKEAGNSVLNEAVTAQNKQSGDSGNFLSEMGLRTAEAFEGVFRSLFALVEQ</sequence>
<keyword evidence="2" id="KW-1185">Reference proteome</keyword>
<gene>
    <name evidence="1" type="ORF">SAMN05421736_102143</name>
</gene>
<organism evidence="1 2">
    <name type="scientific">Evansella caseinilytica</name>
    <dbReference type="NCBI Taxonomy" id="1503961"/>
    <lineage>
        <taxon>Bacteria</taxon>
        <taxon>Bacillati</taxon>
        <taxon>Bacillota</taxon>
        <taxon>Bacilli</taxon>
        <taxon>Bacillales</taxon>
        <taxon>Bacillaceae</taxon>
        <taxon>Evansella</taxon>
    </lineage>
</organism>
<dbReference type="AlphaFoldDB" id="A0A1H3KH83"/>
<evidence type="ECO:0000313" key="1">
    <source>
        <dbReference type="EMBL" id="SDY51145.1"/>
    </source>
</evidence>
<dbReference type="EMBL" id="FNPI01000002">
    <property type="protein sequence ID" value="SDY51145.1"/>
    <property type="molecule type" value="Genomic_DNA"/>
</dbReference>
<reference evidence="2" key="1">
    <citation type="submission" date="2016-10" db="EMBL/GenBank/DDBJ databases">
        <authorList>
            <person name="Varghese N."/>
            <person name="Submissions S."/>
        </authorList>
    </citation>
    <scope>NUCLEOTIDE SEQUENCE [LARGE SCALE GENOMIC DNA]</scope>
    <source>
        <strain evidence="2">SP</strain>
    </source>
</reference>
<evidence type="ECO:0000313" key="2">
    <source>
        <dbReference type="Proteomes" id="UP000198935"/>
    </source>
</evidence>
<name>A0A1H3KH83_9BACI</name>
<dbReference type="Proteomes" id="UP000198935">
    <property type="component" value="Unassembled WGS sequence"/>
</dbReference>
<proteinExistence type="predicted"/>
<dbReference type="STRING" id="1503961.SAMN05421736_102143"/>
<dbReference type="OrthoDB" id="2971722at2"/>
<protein>
    <submittedName>
        <fullName evidence="1">Uncharacterized protein</fullName>
    </submittedName>
</protein>
<accession>A0A1H3KH83</accession>